<dbReference type="FunFam" id="1.25.40.10:FF:000344">
    <property type="entry name" value="Pentatricopeptide repeat-containing protein"/>
    <property type="match status" value="1"/>
</dbReference>
<feature type="repeat" description="PPR" evidence="2">
    <location>
        <begin position="322"/>
        <end position="356"/>
    </location>
</feature>
<dbReference type="PROSITE" id="PS51375">
    <property type="entry name" value="PPR"/>
    <property type="match status" value="5"/>
</dbReference>
<dbReference type="eggNOG" id="KOG4197">
    <property type="taxonomic scope" value="Eukaryota"/>
</dbReference>
<keyword evidence="1" id="KW-0677">Repeat</keyword>
<feature type="repeat" description="PPR" evidence="2">
    <location>
        <begin position="20"/>
        <end position="54"/>
    </location>
</feature>
<evidence type="ECO:0000256" key="1">
    <source>
        <dbReference type="ARBA" id="ARBA00022737"/>
    </source>
</evidence>
<dbReference type="Gramene" id="ERN20395">
    <property type="protein sequence ID" value="ERN20395"/>
    <property type="gene ID" value="AMTR_s00068p00072270"/>
</dbReference>
<feature type="repeat" description="PPR" evidence="2">
    <location>
        <begin position="121"/>
        <end position="155"/>
    </location>
</feature>
<evidence type="ECO:0000256" key="2">
    <source>
        <dbReference type="PROSITE-ProRule" id="PRU00708"/>
    </source>
</evidence>
<dbReference type="GO" id="GO:0009451">
    <property type="term" value="P:RNA modification"/>
    <property type="evidence" value="ECO:0007669"/>
    <property type="project" value="InterPro"/>
</dbReference>
<dbReference type="HOGENOM" id="CLU_002706_0_1_1"/>
<dbReference type="Gene3D" id="1.25.40.10">
    <property type="entry name" value="Tetratricopeptide repeat domain"/>
    <property type="match status" value="5"/>
</dbReference>
<protein>
    <recommendedName>
        <fullName evidence="5">Pentacotripeptide-repeat region of PRORP domain-containing protein</fullName>
    </recommendedName>
</protein>
<evidence type="ECO:0000313" key="4">
    <source>
        <dbReference type="Proteomes" id="UP000017836"/>
    </source>
</evidence>
<gene>
    <name evidence="3" type="ORF">AMTR_s00068p00072270</name>
</gene>
<reference evidence="4" key="1">
    <citation type="journal article" date="2013" name="Science">
        <title>The Amborella genome and the evolution of flowering plants.</title>
        <authorList>
            <consortium name="Amborella Genome Project"/>
        </authorList>
    </citation>
    <scope>NUCLEOTIDE SEQUENCE [LARGE SCALE GENOMIC DNA]</scope>
</reference>
<dbReference type="AlphaFoldDB" id="U5DDT8"/>
<keyword evidence="4" id="KW-1185">Reference proteome</keyword>
<dbReference type="Pfam" id="PF01535">
    <property type="entry name" value="PPR"/>
    <property type="match status" value="4"/>
</dbReference>
<evidence type="ECO:0000313" key="3">
    <source>
        <dbReference type="EMBL" id="ERN20395.1"/>
    </source>
</evidence>
<dbReference type="PANTHER" id="PTHR24015">
    <property type="entry name" value="OS07G0578800 PROTEIN-RELATED"/>
    <property type="match status" value="1"/>
</dbReference>
<dbReference type="Proteomes" id="UP000017836">
    <property type="component" value="Unassembled WGS sequence"/>
</dbReference>
<dbReference type="InterPro" id="IPR011990">
    <property type="entry name" value="TPR-like_helical_dom_sf"/>
</dbReference>
<accession>U5DDT8</accession>
<dbReference type="PANTHER" id="PTHR24015:SF548">
    <property type="entry name" value="OS08G0340900 PROTEIN"/>
    <property type="match status" value="1"/>
</dbReference>
<name>U5DDT8_AMBTC</name>
<dbReference type="EMBL" id="KI392059">
    <property type="protein sequence ID" value="ERN20395.1"/>
    <property type="molecule type" value="Genomic_DNA"/>
</dbReference>
<dbReference type="InterPro" id="IPR046960">
    <property type="entry name" value="PPR_At4g14850-like_plant"/>
</dbReference>
<dbReference type="Pfam" id="PF13041">
    <property type="entry name" value="PPR_2"/>
    <property type="match status" value="3"/>
</dbReference>
<feature type="repeat" description="PPR" evidence="2">
    <location>
        <begin position="423"/>
        <end position="457"/>
    </location>
</feature>
<proteinExistence type="predicted"/>
<sequence>MQSGLTLQARRVFDEMPQRNIVSWTSAISGYTRNGKPDQALALFFLMLNSGFYPNEFGFGSLLRACVEARQFKTGHQLHGLIEKSGLGLNVFVGSALIVLYSRSMYLAKACRVLNRMEAGDTFAWTSMIVGYSNGGFSLEALELFSQMIESEVRPSEFTFTSVLKACASMEAVKLGSQAHGYAIKLGFEDNYAVRVSLADLYAKCGDMLKALILYDRAPHVDVVLCTVIIGGYAQIGDSDKSMEIFVEMLNLGLLPNAFTLASMIVACSNSHRAHGPAIHGHAIKSNCDSILHVEGALVHMYAKMGKMEDACRVFKNMMHKDDVSCSSILTGFSRNGYDADAIEFYCKLHRSGVKPDAFSLASVISSCAKLSDHVYGRQHHAQVMKHGHVSDTFVAGTLVDMYAKSGFIEEARQIFDDVPVRDRVLWSAMVDGYAEHGMGKKALRVFDDMIEGSVLIDQQGTI</sequence>
<organism evidence="3 4">
    <name type="scientific">Amborella trichopoda</name>
    <dbReference type="NCBI Taxonomy" id="13333"/>
    <lineage>
        <taxon>Eukaryota</taxon>
        <taxon>Viridiplantae</taxon>
        <taxon>Streptophyta</taxon>
        <taxon>Embryophyta</taxon>
        <taxon>Tracheophyta</taxon>
        <taxon>Spermatophyta</taxon>
        <taxon>Magnoliopsida</taxon>
        <taxon>Amborellales</taxon>
        <taxon>Amborellaceae</taxon>
        <taxon>Amborella</taxon>
    </lineage>
</organism>
<dbReference type="FunFam" id="1.25.40.10:FF:000073">
    <property type="entry name" value="Pentatricopeptide repeat-containing protein chloroplastic"/>
    <property type="match status" value="1"/>
</dbReference>
<dbReference type="InterPro" id="IPR002885">
    <property type="entry name" value="PPR_rpt"/>
</dbReference>
<feature type="repeat" description="PPR" evidence="2">
    <location>
        <begin position="222"/>
        <end position="256"/>
    </location>
</feature>
<dbReference type="NCBIfam" id="TIGR00756">
    <property type="entry name" value="PPR"/>
    <property type="match status" value="6"/>
</dbReference>
<dbReference type="GO" id="GO:0003723">
    <property type="term" value="F:RNA binding"/>
    <property type="evidence" value="ECO:0007669"/>
    <property type="project" value="InterPro"/>
</dbReference>
<evidence type="ECO:0008006" key="5">
    <source>
        <dbReference type="Google" id="ProtNLM"/>
    </source>
</evidence>